<organism evidence="1 2">
    <name type="scientific">Clonostachys rosea f. rosea IK726</name>
    <dbReference type="NCBI Taxonomy" id="1349383"/>
    <lineage>
        <taxon>Eukaryota</taxon>
        <taxon>Fungi</taxon>
        <taxon>Dikarya</taxon>
        <taxon>Ascomycota</taxon>
        <taxon>Pezizomycotina</taxon>
        <taxon>Sordariomycetes</taxon>
        <taxon>Hypocreomycetidae</taxon>
        <taxon>Hypocreales</taxon>
        <taxon>Bionectriaceae</taxon>
        <taxon>Clonostachys</taxon>
    </lineage>
</organism>
<sequence length="498" mass="56819">MPQLHQVAEPYVPDGRILSELRALAQSTRWWVAWCRDFSNTPKPTSALNTALEGLVKFACELEVLRKRQTVYPTIISHSTTDQRSYSNEVMDYSTFFMEAMDLWNEAKEKFRLVQDMATSREHRLDLVRLATALGTALAAAAESTELLVFDIELSTQPTPCLIEGVSKPSFPGELQNKEFFFQGDHLWEDISQSPLYYQTRPDKDILVTNCETMIRGLPTSFRMVDLGTGGLDKIVTLLREVVKQGKSCYYLAIDISLKTLNKQVGALKKLFRNHPKIQIRSYQADIGSAHRFLAKLPGPVRFLSLGSVLLNDMNPASRLKPYSQLLRRRPGSSLHISQDASTAVDRAELMEAYGQPEFMNFIRQRLCQLHGFNLEDWELDHSLDDGPPFHHVFILKGKDIRAGEEHRFFPSCKPDIETIKSISSSQGLSIYEIYKNEDSRMIHCIMISQHNEPEPFIFQNHTIMINILKALSKSGQEAFSVAMDSIIPRPILQFYFH</sequence>
<evidence type="ECO:0000313" key="2">
    <source>
        <dbReference type="Proteomes" id="UP000836387"/>
    </source>
</evidence>
<accession>A0ACA9U1C2</accession>
<dbReference type="Proteomes" id="UP000836387">
    <property type="component" value="Unassembled WGS sequence"/>
</dbReference>
<reference evidence="1" key="2">
    <citation type="submission" date="2021-10" db="EMBL/GenBank/DDBJ databases">
        <authorList>
            <person name="Piombo E."/>
        </authorList>
    </citation>
    <scope>NUCLEOTIDE SEQUENCE</scope>
</reference>
<keyword evidence="2" id="KW-1185">Reference proteome</keyword>
<gene>
    <name evidence="1" type="ORF">CRV2_00013130</name>
</gene>
<protein>
    <submittedName>
        <fullName evidence="1">Uncharacterized protein</fullName>
    </submittedName>
</protein>
<comment type="caution">
    <text evidence="1">The sequence shown here is derived from an EMBL/GenBank/DDBJ whole genome shotgun (WGS) entry which is preliminary data.</text>
</comment>
<evidence type="ECO:0000313" key="1">
    <source>
        <dbReference type="EMBL" id="CAG9947019.1"/>
    </source>
</evidence>
<dbReference type="EMBL" id="CADEHS020000011">
    <property type="protein sequence ID" value="CAG9947019.1"/>
    <property type="molecule type" value="Genomic_DNA"/>
</dbReference>
<reference evidence="1" key="1">
    <citation type="submission" date="2020-04" db="EMBL/GenBank/DDBJ databases">
        <authorList>
            <person name="Broberg M."/>
        </authorList>
    </citation>
    <scope>NUCLEOTIDE SEQUENCE</scope>
</reference>
<name>A0ACA9U1C2_BIOOC</name>
<proteinExistence type="predicted"/>